<dbReference type="EMBL" id="MK697699">
    <property type="protein sequence ID" value="QHR89734.1"/>
    <property type="molecule type" value="Genomic_DNA"/>
</dbReference>
<accession>A0A6B9XPC5</accession>
<sequence length="72" mass="8106">MTWDLDPELLLSLSLVLVLRNKQDQQVMLLNGNISASSQANDIYLSTQASEKGFGEHQNGHRSPLLRSFIYC</sequence>
<gene>
    <name evidence="1" type="primary">orf03779</name>
    <name evidence="1" type="ORF">Q903MT_gene3756</name>
</gene>
<name>A0A6B9XPC5_PICSI</name>
<proteinExistence type="predicted"/>
<protein>
    <submittedName>
        <fullName evidence="1">Uncharacterized protein</fullName>
    </submittedName>
</protein>
<dbReference type="AlphaFoldDB" id="A0A6B9XPC5"/>
<organism evidence="1">
    <name type="scientific">Picea sitchensis</name>
    <name type="common">Sitka spruce</name>
    <name type="synonym">Pinus sitchensis</name>
    <dbReference type="NCBI Taxonomy" id="3332"/>
    <lineage>
        <taxon>Eukaryota</taxon>
        <taxon>Viridiplantae</taxon>
        <taxon>Streptophyta</taxon>
        <taxon>Embryophyta</taxon>
        <taxon>Tracheophyta</taxon>
        <taxon>Spermatophyta</taxon>
        <taxon>Pinopsida</taxon>
        <taxon>Pinidae</taxon>
        <taxon>Conifers I</taxon>
        <taxon>Pinales</taxon>
        <taxon>Pinaceae</taxon>
        <taxon>Picea</taxon>
    </lineage>
</organism>
<reference evidence="1" key="1">
    <citation type="submission" date="2019-03" db="EMBL/GenBank/DDBJ databases">
        <title>Largest Complete Mitochondrial Genome of a Gymnosperm, Sitka Spruce (Picea sitchensis), Indicates Complex Physical Structure.</title>
        <authorList>
            <person name="Jackman S.D."/>
            <person name="Coombe L."/>
            <person name="Warren R."/>
            <person name="Kirk H."/>
            <person name="Trinh E."/>
            <person name="McLeod T."/>
            <person name="Pleasance S."/>
            <person name="Pandoh P."/>
            <person name="Zhao Y."/>
            <person name="Coope R."/>
            <person name="Bousquet J."/>
            <person name="Bohlmann J.C."/>
            <person name="Jones S.J.M."/>
            <person name="Birol I."/>
        </authorList>
    </citation>
    <scope>NUCLEOTIDE SEQUENCE</scope>
    <source>
        <strain evidence="1">Q903</strain>
    </source>
</reference>
<keyword evidence="1" id="KW-0496">Mitochondrion</keyword>
<evidence type="ECO:0000313" key="1">
    <source>
        <dbReference type="EMBL" id="QHR89734.1"/>
    </source>
</evidence>
<geneLocation type="mitochondrion" evidence="1"/>